<evidence type="ECO:0000256" key="11">
    <source>
        <dbReference type="ARBA" id="ARBA00022946"/>
    </source>
</evidence>
<dbReference type="InterPro" id="IPR055275">
    <property type="entry name" value="Ferredox_Rdtase"/>
</dbReference>
<dbReference type="FunFam" id="3.50.50.60:FF:000036">
    <property type="entry name" value="NADPH:adrenodoxin oxidoreductase, mitochondrial"/>
    <property type="match status" value="1"/>
</dbReference>
<dbReference type="PIRSF" id="PIRSF000362">
    <property type="entry name" value="FNR"/>
    <property type="match status" value="1"/>
</dbReference>
<evidence type="ECO:0000313" key="19">
    <source>
        <dbReference type="EMBL" id="CAE1251549.1"/>
    </source>
</evidence>
<dbReference type="OrthoDB" id="333024at2759"/>
<dbReference type="PANTHER" id="PTHR48467:SF1">
    <property type="entry name" value="GLUTAMATE SYNTHASE 1 [NADH], CHLOROPLASTIC-LIKE"/>
    <property type="match status" value="1"/>
</dbReference>
<evidence type="ECO:0000313" key="20">
    <source>
        <dbReference type="Proteomes" id="UP000597762"/>
    </source>
</evidence>
<dbReference type="UniPathway" id="UPA00296"/>
<dbReference type="EMBL" id="CAHIKZ030001075">
    <property type="protein sequence ID" value="CAE1251549.1"/>
    <property type="molecule type" value="Genomic_DNA"/>
</dbReference>
<keyword evidence="13 19" id="KW-0560">Oxidoreductase</keyword>
<evidence type="ECO:0000256" key="3">
    <source>
        <dbReference type="ARBA" id="ARBA00004731"/>
    </source>
</evidence>
<dbReference type="PANTHER" id="PTHR48467">
    <property type="entry name" value="GLUTAMATE SYNTHASE 1 [NADH], CHLOROPLASTIC-LIKE"/>
    <property type="match status" value="1"/>
</dbReference>
<evidence type="ECO:0000256" key="2">
    <source>
        <dbReference type="ARBA" id="ARBA00004173"/>
    </source>
</evidence>
<dbReference type="PRINTS" id="PR00419">
    <property type="entry name" value="ADXRDTASE"/>
</dbReference>
<evidence type="ECO:0000256" key="15">
    <source>
        <dbReference type="ARBA" id="ARBA00030202"/>
    </source>
</evidence>
<evidence type="ECO:0000256" key="18">
    <source>
        <dbReference type="PIRSR" id="PIRSR000362-2"/>
    </source>
</evidence>
<evidence type="ECO:0000256" key="12">
    <source>
        <dbReference type="ARBA" id="ARBA00022982"/>
    </source>
</evidence>
<keyword evidence="10 18" id="KW-0521">NADP</keyword>
<dbReference type="GO" id="GO:0016491">
    <property type="term" value="F:oxidoreductase activity"/>
    <property type="evidence" value="ECO:0007669"/>
    <property type="project" value="UniProtKB-KW"/>
</dbReference>
<comment type="catalytic activity">
    <reaction evidence="16">
        <text>2 reduced [adrenodoxin] + NADP(+) + H(+) = 2 oxidized [adrenodoxin] + NADPH</text>
        <dbReference type="Rhea" id="RHEA:42312"/>
        <dbReference type="Rhea" id="RHEA-COMP:9998"/>
        <dbReference type="Rhea" id="RHEA-COMP:9999"/>
        <dbReference type="ChEBI" id="CHEBI:15378"/>
        <dbReference type="ChEBI" id="CHEBI:33737"/>
        <dbReference type="ChEBI" id="CHEBI:33738"/>
        <dbReference type="ChEBI" id="CHEBI:57783"/>
        <dbReference type="ChEBI" id="CHEBI:58349"/>
        <dbReference type="EC" id="1.18.1.6"/>
    </reaction>
</comment>
<dbReference type="GO" id="GO:0008203">
    <property type="term" value="P:cholesterol metabolic process"/>
    <property type="evidence" value="ECO:0007669"/>
    <property type="project" value="UniProtKB-UniPathway"/>
</dbReference>
<accession>A0A812BXY2</accession>
<keyword evidence="8" id="KW-0285">Flavoprotein</keyword>
<evidence type="ECO:0000256" key="1">
    <source>
        <dbReference type="ARBA" id="ARBA00001974"/>
    </source>
</evidence>
<comment type="pathway">
    <text evidence="3">Steroid metabolism; cholesterol metabolism.</text>
</comment>
<feature type="binding site" evidence="18">
    <location>
        <begin position="103"/>
        <end position="106"/>
    </location>
    <ligand>
        <name>NADP(+)</name>
        <dbReference type="ChEBI" id="CHEBI:58349"/>
    </ligand>
</feature>
<evidence type="ECO:0000256" key="8">
    <source>
        <dbReference type="ARBA" id="ARBA00022630"/>
    </source>
</evidence>
<organism evidence="19 20">
    <name type="scientific">Acanthosepion pharaonis</name>
    <name type="common">Pharaoh cuttlefish</name>
    <name type="synonym">Sepia pharaonis</name>
    <dbReference type="NCBI Taxonomy" id="158019"/>
    <lineage>
        <taxon>Eukaryota</taxon>
        <taxon>Metazoa</taxon>
        <taxon>Spiralia</taxon>
        <taxon>Lophotrochozoa</taxon>
        <taxon>Mollusca</taxon>
        <taxon>Cephalopoda</taxon>
        <taxon>Coleoidea</taxon>
        <taxon>Decapodiformes</taxon>
        <taxon>Sepiida</taxon>
        <taxon>Sepiina</taxon>
        <taxon>Sepiidae</taxon>
        <taxon>Acanthosepion</taxon>
    </lineage>
</organism>
<protein>
    <recommendedName>
        <fullName evidence="6">NADPH:adrenodoxin oxidoreductase, mitochondrial</fullName>
        <ecNumber evidence="5">1.18.1.6</ecNumber>
    </recommendedName>
    <alternativeName>
        <fullName evidence="15">Ferredoxin--NADP(+) reductase</fullName>
    </alternativeName>
</protein>
<keyword evidence="20" id="KW-1185">Reference proteome</keyword>
<keyword evidence="9 17" id="KW-0274">FAD</keyword>
<evidence type="ECO:0000256" key="17">
    <source>
        <dbReference type="PIRSR" id="PIRSR000362-1"/>
    </source>
</evidence>
<comment type="cofactor">
    <cofactor evidence="1 17">
        <name>FAD</name>
        <dbReference type="ChEBI" id="CHEBI:57692"/>
    </cofactor>
</comment>
<sequence>MNSLLQAARNVINTFSKVINNDRCSFVGNVTVGKDVSLTQLRKAYTAVVLAYGANSERRLNIPGENLPNVISARHFVGWYNGLPEEQDLKLNFDVEDVAIVGHGNVALDITRILLTPLELLKKTDITEQAITALSSSKVQRVHLIGRRGPLQVAFTIKELREMIRLPKSRPVLDPEDFKHLADCFEDLPRPRRRLTELLYNTAVKPTEEDKKLWSDATQKWYLHFLRSPVEILSDGSSVKGLRLVKNKLEGSIKENPKAVSTEKTIDLPCGMIMTSIGYQGIQLDPDLPFDHSKGVVSNENGRVTGIPGLYCTGWVSRGPLGVILNTMTDGLDTGKMILQDLKSNLLETNKPGKEAVIKQLKEAGVQTVSFDDWKKIDSIEMSQGKLIGKPREKMVVISEILKLSL</sequence>
<evidence type="ECO:0000256" key="6">
    <source>
        <dbReference type="ARBA" id="ARBA00016287"/>
    </source>
</evidence>
<evidence type="ECO:0000256" key="9">
    <source>
        <dbReference type="ARBA" id="ARBA00022827"/>
    </source>
</evidence>
<dbReference type="SUPFAM" id="SSF51905">
    <property type="entry name" value="FAD/NAD(P)-binding domain"/>
    <property type="match status" value="2"/>
</dbReference>
<reference evidence="19" key="1">
    <citation type="submission" date="2021-01" db="EMBL/GenBank/DDBJ databases">
        <authorList>
            <person name="Li R."/>
            <person name="Bekaert M."/>
        </authorList>
    </citation>
    <scope>NUCLEOTIDE SEQUENCE</scope>
    <source>
        <strain evidence="19">Farmed</strain>
    </source>
</reference>
<evidence type="ECO:0000256" key="14">
    <source>
        <dbReference type="ARBA" id="ARBA00023128"/>
    </source>
</evidence>
<name>A0A812BXY2_ACAPH</name>
<evidence type="ECO:0000256" key="16">
    <source>
        <dbReference type="ARBA" id="ARBA00048933"/>
    </source>
</evidence>
<keyword evidence="7" id="KW-0813">Transport</keyword>
<feature type="binding site" evidence="18">
    <location>
        <position position="159"/>
    </location>
    <ligand>
        <name>NADP(+)</name>
        <dbReference type="ChEBI" id="CHEBI:58349"/>
    </ligand>
</feature>
<keyword evidence="11" id="KW-0809">Transit peptide</keyword>
<feature type="binding site" evidence="18">
    <location>
        <position position="322"/>
    </location>
    <ligand>
        <name>NADP(+)</name>
        <dbReference type="ChEBI" id="CHEBI:58349"/>
    </ligand>
</feature>
<comment type="similarity">
    <text evidence="4">Belongs to the ferredoxin--NADP reductase type 1 family.</text>
</comment>
<keyword evidence="14" id="KW-0496">Mitochondrion</keyword>
<keyword evidence="12" id="KW-0249">Electron transport</keyword>
<evidence type="ECO:0000256" key="7">
    <source>
        <dbReference type="ARBA" id="ARBA00022448"/>
    </source>
</evidence>
<dbReference type="InterPro" id="IPR021163">
    <property type="entry name" value="Ferredox_Rdtase_adrenod"/>
</dbReference>
<evidence type="ECO:0000256" key="10">
    <source>
        <dbReference type="ARBA" id="ARBA00022857"/>
    </source>
</evidence>
<dbReference type="AlphaFoldDB" id="A0A812BXY2"/>
<dbReference type="Gene3D" id="3.50.50.60">
    <property type="entry name" value="FAD/NAD(P)-binding domain"/>
    <property type="match status" value="1"/>
</dbReference>
<dbReference type="GO" id="GO:0005739">
    <property type="term" value="C:mitochondrion"/>
    <property type="evidence" value="ECO:0007669"/>
    <property type="project" value="UniProtKB-SubCell"/>
</dbReference>
<proteinExistence type="inferred from homology"/>
<evidence type="ECO:0000256" key="5">
    <source>
        <dbReference type="ARBA" id="ARBA00013219"/>
    </source>
</evidence>
<gene>
    <name evidence="19" type="ORF">SPHA_27563</name>
</gene>
<evidence type="ECO:0000256" key="13">
    <source>
        <dbReference type="ARBA" id="ARBA00023002"/>
    </source>
</evidence>
<evidence type="ECO:0000256" key="4">
    <source>
        <dbReference type="ARBA" id="ARBA00008312"/>
    </source>
</evidence>
<dbReference type="InterPro" id="IPR036188">
    <property type="entry name" value="FAD/NAD-bd_sf"/>
</dbReference>
<comment type="subcellular location">
    <subcellularLocation>
        <location evidence="2">Mitochondrion</location>
    </subcellularLocation>
</comment>
<dbReference type="EC" id="1.18.1.6" evidence="5"/>
<dbReference type="Proteomes" id="UP000597762">
    <property type="component" value="Unassembled WGS sequence"/>
</dbReference>
<dbReference type="Gene3D" id="3.40.50.720">
    <property type="entry name" value="NAD(P)-binding Rossmann-like Domain"/>
    <property type="match status" value="1"/>
</dbReference>
<feature type="binding site" evidence="18">
    <location>
        <begin position="147"/>
        <end position="148"/>
    </location>
    <ligand>
        <name>NADP(+)</name>
        <dbReference type="ChEBI" id="CHEBI:58349"/>
    </ligand>
</feature>
<feature type="binding site" evidence="17">
    <location>
        <position position="32"/>
    </location>
    <ligand>
        <name>FAD</name>
        <dbReference type="ChEBI" id="CHEBI:57692"/>
    </ligand>
</feature>
<feature type="binding site" evidence="17">
    <location>
        <begin position="322"/>
        <end position="324"/>
    </location>
    <ligand>
        <name>FAD</name>
        <dbReference type="ChEBI" id="CHEBI:57692"/>
    </ligand>
</feature>
<comment type="caution">
    <text evidence="19">The sequence shown here is derived from an EMBL/GenBank/DDBJ whole genome shotgun (WGS) entry which is preliminary data.</text>
</comment>
<feature type="binding site" evidence="17">
    <location>
        <position position="315"/>
    </location>
    <ligand>
        <name>FAD</name>
        <dbReference type="ChEBI" id="CHEBI:57692"/>
    </ligand>
</feature>